<reference evidence="1" key="1">
    <citation type="journal article" date="2023" name="Plant J.">
        <title>Genome sequences and population genomics provide insights into the demographic history, inbreeding, and mutation load of two 'living fossil' tree species of Dipteronia.</title>
        <authorList>
            <person name="Feng Y."/>
            <person name="Comes H.P."/>
            <person name="Chen J."/>
            <person name="Zhu S."/>
            <person name="Lu R."/>
            <person name="Zhang X."/>
            <person name="Li P."/>
            <person name="Qiu J."/>
            <person name="Olsen K.M."/>
            <person name="Qiu Y."/>
        </authorList>
    </citation>
    <scope>NUCLEOTIDE SEQUENCE</scope>
    <source>
        <strain evidence="1">KIB01</strain>
    </source>
</reference>
<dbReference type="EMBL" id="JANJYI010000004">
    <property type="protein sequence ID" value="KAK2653563.1"/>
    <property type="molecule type" value="Genomic_DNA"/>
</dbReference>
<gene>
    <name evidence="1" type="ORF">Ddye_013419</name>
</gene>
<accession>A0AAE0CK70</accession>
<name>A0AAE0CK70_9ROSI</name>
<keyword evidence="2" id="KW-1185">Reference proteome</keyword>
<dbReference type="AlphaFoldDB" id="A0AAE0CK70"/>
<evidence type="ECO:0000313" key="2">
    <source>
        <dbReference type="Proteomes" id="UP001280121"/>
    </source>
</evidence>
<protein>
    <submittedName>
        <fullName evidence="1">Uncharacterized protein</fullName>
    </submittedName>
</protein>
<comment type="caution">
    <text evidence="1">The sequence shown here is derived from an EMBL/GenBank/DDBJ whole genome shotgun (WGS) entry which is preliminary data.</text>
</comment>
<dbReference type="Proteomes" id="UP001280121">
    <property type="component" value="Unassembled WGS sequence"/>
</dbReference>
<evidence type="ECO:0000313" key="1">
    <source>
        <dbReference type="EMBL" id="KAK2653563.1"/>
    </source>
</evidence>
<proteinExistence type="predicted"/>
<organism evidence="1 2">
    <name type="scientific">Dipteronia dyeriana</name>
    <dbReference type="NCBI Taxonomy" id="168575"/>
    <lineage>
        <taxon>Eukaryota</taxon>
        <taxon>Viridiplantae</taxon>
        <taxon>Streptophyta</taxon>
        <taxon>Embryophyta</taxon>
        <taxon>Tracheophyta</taxon>
        <taxon>Spermatophyta</taxon>
        <taxon>Magnoliopsida</taxon>
        <taxon>eudicotyledons</taxon>
        <taxon>Gunneridae</taxon>
        <taxon>Pentapetalae</taxon>
        <taxon>rosids</taxon>
        <taxon>malvids</taxon>
        <taxon>Sapindales</taxon>
        <taxon>Sapindaceae</taxon>
        <taxon>Hippocastanoideae</taxon>
        <taxon>Acereae</taxon>
        <taxon>Dipteronia</taxon>
    </lineage>
</organism>
<sequence length="70" mass="8580">MQVKEFERWNEDELCDCVKQISYTEHTHIVLKGDKIDEILFVGARKAKYLSLQECQYWFYSRLFMLQNRN</sequence>